<evidence type="ECO:0000313" key="2">
    <source>
        <dbReference type="Proteomes" id="UP001371456"/>
    </source>
</evidence>
<accession>A0AAN8YGB5</accession>
<evidence type="ECO:0000313" key="1">
    <source>
        <dbReference type="EMBL" id="KAK6790916.1"/>
    </source>
</evidence>
<comment type="caution">
    <text evidence="1">The sequence shown here is derived from an EMBL/GenBank/DDBJ whole genome shotgun (WGS) entry which is preliminary data.</text>
</comment>
<protein>
    <submittedName>
        <fullName evidence="1">Uncharacterized protein</fullName>
    </submittedName>
</protein>
<name>A0AAN8YGB5_SOLBU</name>
<gene>
    <name evidence="1" type="ORF">RDI58_009997</name>
</gene>
<dbReference type="Proteomes" id="UP001371456">
    <property type="component" value="Unassembled WGS sequence"/>
</dbReference>
<keyword evidence="2" id="KW-1185">Reference proteome</keyword>
<reference evidence="1 2" key="1">
    <citation type="submission" date="2024-02" db="EMBL/GenBank/DDBJ databases">
        <title>de novo genome assembly of Solanum bulbocastanum strain 11H21.</title>
        <authorList>
            <person name="Hosaka A.J."/>
        </authorList>
    </citation>
    <scope>NUCLEOTIDE SEQUENCE [LARGE SCALE GENOMIC DNA]</scope>
    <source>
        <tissue evidence="1">Young leaves</tissue>
    </source>
</reference>
<organism evidence="1 2">
    <name type="scientific">Solanum bulbocastanum</name>
    <name type="common">Wild potato</name>
    <dbReference type="NCBI Taxonomy" id="147425"/>
    <lineage>
        <taxon>Eukaryota</taxon>
        <taxon>Viridiplantae</taxon>
        <taxon>Streptophyta</taxon>
        <taxon>Embryophyta</taxon>
        <taxon>Tracheophyta</taxon>
        <taxon>Spermatophyta</taxon>
        <taxon>Magnoliopsida</taxon>
        <taxon>eudicotyledons</taxon>
        <taxon>Gunneridae</taxon>
        <taxon>Pentapetalae</taxon>
        <taxon>asterids</taxon>
        <taxon>lamiids</taxon>
        <taxon>Solanales</taxon>
        <taxon>Solanaceae</taxon>
        <taxon>Solanoideae</taxon>
        <taxon>Solaneae</taxon>
        <taxon>Solanum</taxon>
    </lineage>
</organism>
<proteinExistence type="predicted"/>
<sequence>MMLLLYSRLTASRLVKVLVVSRLVLAYVARRRNSTMLPRRFNHSSNESWTSLANERLMVLQISIVMLEKGQVIRLQH</sequence>
<dbReference type="AlphaFoldDB" id="A0AAN8YGB5"/>
<dbReference type="EMBL" id="JBANQN010000004">
    <property type="protein sequence ID" value="KAK6790916.1"/>
    <property type="molecule type" value="Genomic_DNA"/>
</dbReference>